<protein>
    <submittedName>
        <fullName evidence="1">Uncharacterized protein</fullName>
    </submittedName>
</protein>
<dbReference type="Proteomes" id="UP001597389">
    <property type="component" value="Unassembled WGS sequence"/>
</dbReference>
<sequence>MAASLASVSVAQSAKLVSVTAAAGVPEGADFQVKPMGYAYGVTLHFFVTGENMISFDKESLEADGWELGPFPKVGDDGTQGSFSIHKKGDFLGKVDAVKAEGSVVVFTGKETKTVTQKLKVGDKALEMGPYKVNAGKSKSMFGGEGVTVVGEIEKIKEIKVTQNGKELDQQGSSWSGKSKTFNIGNLKGEVEVKLVYWPTLTKSKVSFSK</sequence>
<reference evidence="2" key="1">
    <citation type="journal article" date="2019" name="Int. J. Syst. Evol. Microbiol.">
        <title>The Global Catalogue of Microorganisms (GCM) 10K type strain sequencing project: providing services to taxonomists for standard genome sequencing and annotation.</title>
        <authorList>
            <consortium name="The Broad Institute Genomics Platform"/>
            <consortium name="The Broad Institute Genome Sequencing Center for Infectious Disease"/>
            <person name="Wu L."/>
            <person name="Ma J."/>
        </authorList>
    </citation>
    <scope>NUCLEOTIDE SEQUENCE [LARGE SCALE GENOMIC DNA]</scope>
    <source>
        <strain evidence="2">CCUG 57942</strain>
    </source>
</reference>
<proteinExistence type="predicted"/>
<gene>
    <name evidence="1" type="ORF">ACFSW8_11830</name>
</gene>
<comment type="caution">
    <text evidence="1">The sequence shown here is derived from an EMBL/GenBank/DDBJ whole genome shotgun (WGS) entry which is preliminary data.</text>
</comment>
<organism evidence="1 2">
    <name type="scientific">Rubritalea tangerina</name>
    <dbReference type="NCBI Taxonomy" id="430798"/>
    <lineage>
        <taxon>Bacteria</taxon>
        <taxon>Pseudomonadati</taxon>
        <taxon>Verrucomicrobiota</taxon>
        <taxon>Verrucomicrobiia</taxon>
        <taxon>Verrucomicrobiales</taxon>
        <taxon>Rubritaleaceae</taxon>
        <taxon>Rubritalea</taxon>
    </lineage>
</organism>
<name>A0ABW4ZCH7_9BACT</name>
<evidence type="ECO:0000313" key="2">
    <source>
        <dbReference type="Proteomes" id="UP001597389"/>
    </source>
</evidence>
<dbReference type="EMBL" id="JBHUJB010000047">
    <property type="protein sequence ID" value="MFD2159593.1"/>
    <property type="molecule type" value="Genomic_DNA"/>
</dbReference>
<keyword evidence="2" id="KW-1185">Reference proteome</keyword>
<dbReference type="RefSeq" id="WP_377087594.1">
    <property type="nucleotide sequence ID" value="NZ_JBHSJL010000014.1"/>
</dbReference>
<evidence type="ECO:0000313" key="1">
    <source>
        <dbReference type="EMBL" id="MFD2159593.1"/>
    </source>
</evidence>
<accession>A0ABW4ZCH7</accession>